<proteinExistence type="predicted"/>
<gene>
    <name evidence="1" type="ORF">ACG02S_11305</name>
</gene>
<dbReference type="RefSeq" id="WP_394470553.1">
    <property type="nucleotide sequence ID" value="NZ_JBIGHY010000003.1"/>
</dbReference>
<protein>
    <submittedName>
        <fullName evidence="1">Cysteine-rich CWC family protein</fullName>
    </submittedName>
</protein>
<dbReference type="Proteomes" id="UP001606300">
    <property type="component" value="Unassembled WGS sequence"/>
</dbReference>
<organism evidence="1 2">
    <name type="scientific">Pelomonas dachongensis</name>
    <dbReference type="NCBI Taxonomy" id="3299029"/>
    <lineage>
        <taxon>Bacteria</taxon>
        <taxon>Pseudomonadati</taxon>
        <taxon>Pseudomonadota</taxon>
        <taxon>Betaproteobacteria</taxon>
        <taxon>Burkholderiales</taxon>
        <taxon>Sphaerotilaceae</taxon>
        <taxon>Roseateles</taxon>
    </lineage>
</organism>
<evidence type="ECO:0000313" key="2">
    <source>
        <dbReference type="Proteomes" id="UP001606300"/>
    </source>
</evidence>
<dbReference type="EMBL" id="JBIGHY010000003">
    <property type="protein sequence ID" value="MFG6414481.1"/>
    <property type="molecule type" value="Genomic_DNA"/>
</dbReference>
<comment type="caution">
    <text evidence="1">The sequence shown here is derived from an EMBL/GenBank/DDBJ whole genome shotgun (WGS) entry which is preliminary data.</text>
</comment>
<reference evidence="1 2" key="1">
    <citation type="submission" date="2024-09" db="EMBL/GenBank/DDBJ databases">
        <title>Novel species of the genus Pelomonas and Roseateles isolated from streams.</title>
        <authorList>
            <person name="Lu H."/>
        </authorList>
    </citation>
    <scope>NUCLEOTIDE SEQUENCE [LARGE SCALE GENOMIC DNA]</scope>
    <source>
        <strain evidence="1 2">DC23W</strain>
    </source>
</reference>
<evidence type="ECO:0000313" key="1">
    <source>
        <dbReference type="EMBL" id="MFG6414481.1"/>
    </source>
</evidence>
<dbReference type="InterPro" id="IPR032720">
    <property type="entry name" value="Cys_rich_CWC"/>
</dbReference>
<dbReference type="Pfam" id="PF14375">
    <property type="entry name" value="Cys_rich_CWC"/>
    <property type="match status" value="1"/>
</dbReference>
<keyword evidence="2" id="KW-1185">Reference proteome</keyword>
<accession>A0ABW7ER32</accession>
<name>A0ABW7ER32_9BURK</name>
<sequence length="76" mass="8005">MNGALLDTNCPRCGGSFACGANAGHCDCFGIRLTDRLRTALAAQYPNRCLCVRCLRELVDAAELPDQPPPPGASQA</sequence>